<proteinExistence type="predicted"/>
<dbReference type="Proteomes" id="UP000887579">
    <property type="component" value="Unplaced"/>
</dbReference>
<evidence type="ECO:0000313" key="2">
    <source>
        <dbReference type="WBParaSite" id="ES5_v2.g30852.t1"/>
    </source>
</evidence>
<reference evidence="2" key="1">
    <citation type="submission" date="2022-11" db="UniProtKB">
        <authorList>
            <consortium name="WormBaseParasite"/>
        </authorList>
    </citation>
    <scope>IDENTIFICATION</scope>
</reference>
<evidence type="ECO:0000313" key="1">
    <source>
        <dbReference type="Proteomes" id="UP000887579"/>
    </source>
</evidence>
<accession>A0AC34GMN3</accession>
<sequence>MLLASQQDLENYLLSDNRNYDSLIDSNREGIVSLC</sequence>
<protein>
    <submittedName>
        <fullName evidence="2">Uncharacterized protein</fullName>
    </submittedName>
</protein>
<name>A0AC34GMN3_9BILA</name>
<dbReference type="WBParaSite" id="ES5_v2.g30852.t1">
    <property type="protein sequence ID" value="ES5_v2.g30852.t1"/>
    <property type="gene ID" value="ES5_v2.g30852"/>
</dbReference>
<organism evidence="1 2">
    <name type="scientific">Panagrolaimus sp. ES5</name>
    <dbReference type="NCBI Taxonomy" id="591445"/>
    <lineage>
        <taxon>Eukaryota</taxon>
        <taxon>Metazoa</taxon>
        <taxon>Ecdysozoa</taxon>
        <taxon>Nematoda</taxon>
        <taxon>Chromadorea</taxon>
        <taxon>Rhabditida</taxon>
        <taxon>Tylenchina</taxon>
        <taxon>Panagrolaimomorpha</taxon>
        <taxon>Panagrolaimoidea</taxon>
        <taxon>Panagrolaimidae</taxon>
        <taxon>Panagrolaimus</taxon>
    </lineage>
</organism>